<dbReference type="RefSeq" id="WP_066268200.1">
    <property type="nucleotide sequence ID" value="NZ_JARMAB010000025.1"/>
</dbReference>
<dbReference type="Pfam" id="PF05043">
    <property type="entry name" value="Mga"/>
    <property type="match status" value="1"/>
</dbReference>
<dbReference type="InterPro" id="IPR011608">
    <property type="entry name" value="PRD"/>
</dbReference>
<evidence type="ECO:0000256" key="3">
    <source>
        <dbReference type="ARBA" id="ARBA00023015"/>
    </source>
</evidence>
<keyword evidence="10" id="KW-1185">Reference proteome</keyword>
<dbReference type="CDD" id="cd05568">
    <property type="entry name" value="PTS_IIB_bgl_like"/>
    <property type="match status" value="1"/>
</dbReference>
<feature type="domain" description="PRD" evidence="8">
    <location>
        <begin position="187"/>
        <end position="297"/>
    </location>
</feature>
<dbReference type="Pfam" id="PF02302">
    <property type="entry name" value="PTS_IIB"/>
    <property type="match status" value="1"/>
</dbReference>
<dbReference type="InterPro" id="IPR036634">
    <property type="entry name" value="PRD_sf"/>
</dbReference>
<evidence type="ECO:0000256" key="1">
    <source>
        <dbReference type="ARBA" id="ARBA00022679"/>
    </source>
</evidence>
<dbReference type="Gene3D" id="3.40.50.2300">
    <property type="match status" value="1"/>
</dbReference>
<keyword evidence="1" id="KW-0808">Transferase</keyword>
<accession>A0ABU6MKX8</accession>
<dbReference type="Gene3D" id="3.40.930.10">
    <property type="entry name" value="Mannitol-specific EII, Chain A"/>
    <property type="match status" value="1"/>
</dbReference>
<dbReference type="InterPro" id="IPR002178">
    <property type="entry name" value="PTS_EIIA_type-2_dom"/>
</dbReference>
<dbReference type="InterPro" id="IPR016152">
    <property type="entry name" value="PTrfase/Anion_transptr"/>
</dbReference>
<dbReference type="InterPro" id="IPR003501">
    <property type="entry name" value="PTS_EIIB_2/3"/>
</dbReference>
<keyword evidence="3" id="KW-0805">Transcription regulation</keyword>
<dbReference type="InterPro" id="IPR007737">
    <property type="entry name" value="Mga_HTH"/>
</dbReference>
<dbReference type="Pfam" id="PF00874">
    <property type="entry name" value="PRD"/>
    <property type="match status" value="2"/>
</dbReference>
<evidence type="ECO:0000259" key="6">
    <source>
        <dbReference type="PROSITE" id="PS51094"/>
    </source>
</evidence>
<reference evidence="9 10" key="1">
    <citation type="submission" date="2023-03" db="EMBL/GenBank/DDBJ databases">
        <title>Bacillus Genome Sequencing.</title>
        <authorList>
            <person name="Dunlap C."/>
        </authorList>
    </citation>
    <scope>NUCLEOTIDE SEQUENCE [LARGE SCALE GENOMIC DNA]</scope>
    <source>
        <strain evidence="9 10">B-23453</strain>
    </source>
</reference>
<gene>
    <name evidence="9" type="ORF">P4T90_16365</name>
</gene>
<evidence type="ECO:0000256" key="5">
    <source>
        <dbReference type="ARBA" id="ARBA00023163"/>
    </source>
</evidence>
<keyword evidence="5" id="KW-0804">Transcription</keyword>
<dbReference type="EMBL" id="JARMAB010000025">
    <property type="protein sequence ID" value="MED1204621.1"/>
    <property type="molecule type" value="Genomic_DNA"/>
</dbReference>
<dbReference type="SUPFAM" id="SSF52794">
    <property type="entry name" value="PTS system IIB component-like"/>
    <property type="match status" value="1"/>
</dbReference>
<keyword evidence="4" id="KW-0010">Activator</keyword>
<dbReference type="Pfam" id="PF00359">
    <property type="entry name" value="PTS_EIIA_2"/>
    <property type="match status" value="1"/>
</dbReference>
<protein>
    <submittedName>
        <fullName evidence="9">BglG family transcription antiterminator</fullName>
    </submittedName>
</protein>
<dbReference type="Pfam" id="PF08279">
    <property type="entry name" value="HTH_11"/>
    <property type="match status" value="1"/>
</dbReference>
<sequence>MFITSREKAIIELIIKTSGRHTALSIATFLNVSVRTIQRDLKSIEKILKDFDLQLIRNPNDGLVIEGKNEKIFKLIQHLMGIHPVDLPPQERKLQLLLALLQKEESYKIQGLAFQLGVSITTLTAYLDELADWLANFHVKLTRKRGVGVEITGKELDKRKALAGFFLLYFNEELIESLFLLEKGNCSNEKVLYFFSPSYLHQIDKAVNASINTGMARLADSDYIGFIVHLCITMQRAEEGFFLEEENSSRSDVRDEYQLVADICGALKENFSIPFSHEDIHYLAVILKGSKLQAADAVPYDSVVLGQRIKKLIQYVSTQLHVDLTKDFSLFQGLLAHMEPSLFRIKQQMGLFNPLTEEIKRKYPVLFMAIKNGVEKEFEEFGFFPDDEIAFIVLHFGSALVMREEDLPIHALVVCPTGIGTSKMLASRIKKEIVEIDSVEVKSIKEMQEGNYDRYDVIISTVRLPFIDMDYILVTPLLSEEDITNIRDFLRKNIEALTQNKHYIKSTQKEPSAPKTAKRPITEVLQELNDTQQSMASLLTNFRVYRLHHLQSHEQTLSEMVRQAEEDKLLTNGQDVMETLKERERKGGLGIPGTSMGLFHCRSEHVKQLVFQISHLENPCLVKGMDGKNMYMKSLLLMLAPEELSAREQEIVSLVSTSLIENNEAIMIFSSSNEEMILERLESIFLEYLHTNLIKE</sequence>
<dbReference type="InterPro" id="IPR036095">
    <property type="entry name" value="PTS_EIIB-like_sf"/>
</dbReference>
<dbReference type="Gene3D" id="1.10.10.10">
    <property type="entry name" value="Winged helix-like DNA-binding domain superfamily/Winged helix DNA-binding domain"/>
    <property type="match status" value="1"/>
</dbReference>
<dbReference type="InterPro" id="IPR036388">
    <property type="entry name" value="WH-like_DNA-bd_sf"/>
</dbReference>
<dbReference type="PANTHER" id="PTHR30185">
    <property type="entry name" value="CRYPTIC BETA-GLUCOSIDE BGL OPERON ANTITERMINATOR"/>
    <property type="match status" value="1"/>
</dbReference>
<evidence type="ECO:0000313" key="9">
    <source>
        <dbReference type="EMBL" id="MED1204621.1"/>
    </source>
</evidence>
<evidence type="ECO:0000256" key="4">
    <source>
        <dbReference type="ARBA" id="ARBA00023159"/>
    </source>
</evidence>
<dbReference type="Proteomes" id="UP001341444">
    <property type="component" value="Unassembled WGS sequence"/>
</dbReference>
<dbReference type="InterPro" id="IPR013011">
    <property type="entry name" value="PTS_EIIB_2"/>
</dbReference>
<proteinExistence type="predicted"/>
<dbReference type="PANTHER" id="PTHR30185:SF18">
    <property type="entry name" value="TRANSCRIPTIONAL REGULATOR MTLR"/>
    <property type="match status" value="1"/>
</dbReference>
<dbReference type="SUPFAM" id="SSF63520">
    <property type="entry name" value="PTS-regulatory domain, PRD"/>
    <property type="match status" value="2"/>
</dbReference>
<evidence type="ECO:0000256" key="2">
    <source>
        <dbReference type="ARBA" id="ARBA00022737"/>
    </source>
</evidence>
<dbReference type="InterPro" id="IPR050661">
    <property type="entry name" value="BglG_antiterminators"/>
</dbReference>
<name>A0ABU6MKX8_9BACI</name>
<feature type="domain" description="PRD" evidence="8">
    <location>
        <begin position="300"/>
        <end position="406"/>
    </location>
</feature>
<keyword evidence="2" id="KW-0677">Repeat</keyword>
<dbReference type="InterPro" id="IPR013196">
    <property type="entry name" value="HTH_11"/>
</dbReference>
<dbReference type="PROSITE" id="PS51099">
    <property type="entry name" value="PTS_EIIB_TYPE_2"/>
    <property type="match status" value="1"/>
</dbReference>
<dbReference type="SUPFAM" id="SSF55804">
    <property type="entry name" value="Phoshotransferase/anion transport protein"/>
    <property type="match status" value="1"/>
</dbReference>
<evidence type="ECO:0000259" key="8">
    <source>
        <dbReference type="PROSITE" id="PS51372"/>
    </source>
</evidence>
<dbReference type="PROSITE" id="PS51094">
    <property type="entry name" value="PTS_EIIA_TYPE_2"/>
    <property type="match status" value="1"/>
</dbReference>
<feature type="domain" description="PTS EIIB type-2" evidence="7">
    <location>
        <begin position="409"/>
        <end position="498"/>
    </location>
</feature>
<dbReference type="Gene3D" id="1.10.1790.10">
    <property type="entry name" value="PRD domain"/>
    <property type="match status" value="2"/>
</dbReference>
<dbReference type="PROSITE" id="PS51372">
    <property type="entry name" value="PRD_2"/>
    <property type="match status" value="2"/>
</dbReference>
<evidence type="ECO:0000313" key="10">
    <source>
        <dbReference type="Proteomes" id="UP001341444"/>
    </source>
</evidence>
<evidence type="ECO:0000259" key="7">
    <source>
        <dbReference type="PROSITE" id="PS51099"/>
    </source>
</evidence>
<organism evidence="9 10">
    <name type="scientific">Heyndrickxia acidicola</name>
    <dbReference type="NCBI Taxonomy" id="209389"/>
    <lineage>
        <taxon>Bacteria</taxon>
        <taxon>Bacillati</taxon>
        <taxon>Bacillota</taxon>
        <taxon>Bacilli</taxon>
        <taxon>Bacillales</taxon>
        <taxon>Bacillaceae</taxon>
        <taxon>Heyndrickxia</taxon>
    </lineage>
</organism>
<comment type="caution">
    <text evidence="9">The sequence shown here is derived from an EMBL/GenBank/DDBJ whole genome shotgun (WGS) entry which is preliminary data.</text>
</comment>
<feature type="domain" description="PTS EIIA type-2" evidence="6">
    <location>
        <begin position="537"/>
        <end position="684"/>
    </location>
</feature>